<accession>A0ABX8TC61</accession>
<feature type="transmembrane region" description="Helical" evidence="1">
    <location>
        <begin position="36"/>
        <end position="55"/>
    </location>
</feature>
<sequence length="106" mass="11172">MQISKRVLEWVTSAATLGGVILGFDAMAQAAAKKEGLIIAIVGLFVSFVSGMKLYSDFLDWVGPDPEKHKFQRGCAGVTAVVLFGALAFTISLFQAKGMPAPPVIG</sequence>
<gene>
    <name evidence="2" type="ORF">J5285_26090</name>
</gene>
<organism evidence="2 3">
    <name type="scientific">Agrobacterium larrymoorei</name>
    <dbReference type="NCBI Taxonomy" id="160699"/>
    <lineage>
        <taxon>Bacteria</taxon>
        <taxon>Pseudomonadati</taxon>
        <taxon>Pseudomonadota</taxon>
        <taxon>Alphaproteobacteria</taxon>
        <taxon>Hyphomicrobiales</taxon>
        <taxon>Rhizobiaceae</taxon>
        <taxon>Rhizobium/Agrobacterium group</taxon>
        <taxon>Agrobacterium</taxon>
    </lineage>
</organism>
<keyword evidence="1" id="KW-1133">Transmembrane helix</keyword>
<dbReference type="Proteomes" id="UP000826513">
    <property type="component" value="Plasmid unnamed2"/>
</dbReference>
<evidence type="ECO:0000256" key="1">
    <source>
        <dbReference type="SAM" id="Phobius"/>
    </source>
</evidence>
<protein>
    <submittedName>
        <fullName evidence="2">Uncharacterized protein</fullName>
    </submittedName>
</protein>
<dbReference type="RefSeq" id="WP_174051949.1">
    <property type="nucleotide sequence ID" value="NZ_CP072171.1"/>
</dbReference>
<reference evidence="2 3" key="1">
    <citation type="submission" date="2021-03" db="EMBL/GenBank/DDBJ databases">
        <title>Rapid diversification of plasmids in a genus of pathogenic and nitrogen fixing bacteria.</title>
        <authorList>
            <person name="Weisberg A.J."/>
            <person name="Miller M."/>
            <person name="Ream W."/>
            <person name="Grunwald N.J."/>
            <person name="Chang J.H."/>
        </authorList>
    </citation>
    <scope>NUCLEOTIDE SEQUENCE [LARGE SCALE GENOMIC DNA]</scope>
    <source>
        <strain evidence="2 3">AF3.44</strain>
        <plasmid evidence="2 3">unnamed2</plasmid>
    </source>
</reference>
<keyword evidence="1" id="KW-0472">Membrane</keyword>
<proteinExistence type="predicted"/>
<evidence type="ECO:0000313" key="3">
    <source>
        <dbReference type="Proteomes" id="UP000826513"/>
    </source>
</evidence>
<keyword evidence="2" id="KW-0614">Plasmid</keyword>
<keyword evidence="3" id="KW-1185">Reference proteome</keyword>
<name>A0ABX8TC61_9HYPH</name>
<feature type="transmembrane region" description="Helical" evidence="1">
    <location>
        <begin position="75"/>
        <end position="94"/>
    </location>
</feature>
<evidence type="ECO:0000313" key="2">
    <source>
        <dbReference type="EMBL" id="QYA10826.1"/>
    </source>
</evidence>
<feature type="transmembrane region" description="Helical" evidence="1">
    <location>
        <begin position="7"/>
        <end position="24"/>
    </location>
</feature>
<dbReference type="EMBL" id="CP072171">
    <property type="protein sequence ID" value="QYA10826.1"/>
    <property type="molecule type" value="Genomic_DNA"/>
</dbReference>
<keyword evidence="1" id="KW-0812">Transmembrane</keyword>
<geneLocation type="plasmid" evidence="2 3">
    <name>unnamed2</name>
</geneLocation>